<sequence>MITDIHRNLLLFFDSLFQSLLFQRFGFRQILLQQGKQYGIKHNRQNSACQHQVLSRLRQQVERHAESGENKGELADLRQAGGNGQRGSRRVAEHTHQEKRSDRFTKDDNGKRRQHRQRLLDQD</sequence>
<name>A0A655BLT6_SALET</name>
<dbReference type="EMBL" id="CQPD01000003">
    <property type="protein sequence ID" value="CNT63718.1"/>
    <property type="molecule type" value="Genomic_DNA"/>
</dbReference>
<feature type="compositionally biased region" description="Basic and acidic residues" evidence="1">
    <location>
        <begin position="59"/>
        <end position="76"/>
    </location>
</feature>
<protein>
    <submittedName>
        <fullName evidence="2">Uncharacterized protein</fullName>
    </submittedName>
</protein>
<proteinExistence type="predicted"/>
<evidence type="ECO:0000256" key="1">
    <source>
        <dbReference type="SAM" id="MobiDB-lite"/>
    </source>
</evidence>
<dbReference type="Proteomes" id="UP000041314">
    <property type="component" value="Unassembled WGS sequence"/>
</dbReference>
<gene>
    <name evidence="2" type="ORF">ERS008198_00274</name>
    <name evidence="3" type="ORF">ERS008207_00384</name>
</gene>
<evidence type="ECO:0000313" key="2">
    <source>
        <dbReference type="EMBL" id="CNT58696.1"/>
    </source>
</evidence>
<dbReference type="EMBL" id="CQPA01000001">
    <property type="protein sequence ID" value="CNT58696.1"/>
    <property type="molecule type" value="Genomic_DNA"/>
</dbReference>
<feature type="compositionally biased region" description="Basic and acidic residues" evidence="1">
    <location>
        <begin position="90"/>
        <end position="111"/>
    </location>
</feature>
<dbReference type="AlphaFoldDB" id="A0A655BLT6"/>
<evidence type="ECO:0000313" key="5">
    <source>
        <dbReference type="Proteomes" id="UP000042394"/>
    </source>
</evidence>
<evidence type="ECO:0000313" key="3">
    <source>
        <dbReference type="EMBL" id="CNT63718.1"/>
    </source>
</evidence>
<accession>A0A655BLT6</accession>
<evidence type="ECO:0000313" key="4">
    <source>
        <dbReference type="Proteomes" id="UP000041314"/>
    </source>
</evidence>
<organism evidence="2 4">
    <name type="scientific">Salmonella enterica subsp. enterica serovar Bovismorbificans</name>
    <dbReference type="NCBI Taxonomy" id="58097"/>
    <lineage>
        <taxon>Bacteria</taxon>
        <taxon>Pseudomonadati</taxon>
        <taxon>Pseudomonadota</taxon>
        <taxon>Gammaproteobacteria</taxon>
        <taxon>Enterobacterales</taxon>
        <taxon>Enterobacteriaceae</taxon>
        <taxon>Salmonella</taxon>
    </lineage>
</organism>
<feature type="region of interest" description="Disordered" evidence="1">
    <location>
        <begin position="59"/>
        <end position="123"/>
    </location>
</feature>
<dbReference type="Proteomes" id="UP000042394">
    <property type="component" value="Unassembled WGS sequence"/>
</dbReference>
<reference evidence="4 5" key="1">
    <citation type="submission" date="2015-03" db="EMBL/GenBank/DDBJ databases">
        <authorList>
            <consortium name="Pathogen Informatics"/>
        </authorList>
    </citation>
    <scope>NUCLEOTIDE SEQUENCE [LARGE SCALE GENOMIC DNA]</scope>
    <source>
        <strain evidence="2 4">A1104</strain>
        <strain evidence="3 5">D4891</strain>
    </source>
</reference>